<feature type="compositionally biased region" description="Basic and acidic residues" evidence="1">
    <location>
        <begin position="125"/>
        <end position="142"/>
    </location>
</feature>
<comment type="caution">
    <text evidence="3">The sequence shown here is derived from an EMBL/GenBank/DDBJ whole genome shotgun (WGS) entry which is preliminary data.</text>
</comment>
<evidence type="ECO:0000313" key="4">
    <source>
        <dbReference type="Proteomes" id="UP001500467"/>
    </source>
</evidence>
<gene>
    <name evidence="3" type="ORF">GCM10009675_14320</name>
</gene>
<keyword evidence="4" id="KW-1185">Reference proteome</keyword>
<keyword evidence="2" id="KW-0472">Membrane</keyword>
<accession>A0ABN1V898</accession>
<keyword evidence="2" id="KW-1133">Transmembrane helix</keyword>
<proteinExistence type="predicted"/>
<evidence type="ECO:0000313" key="3">
    <source>
        <dbReference type="EMBL" id="GAA1199601.1"/>
    </source>
</evidence>
<dbReference type="EMBL" id="BAAALM010000005">
    <property type="protein sequence ID" value="GAA1199601.1"/>
    <property type="molecule type" value="Genomic_DNA"/>
</dbReference>
<feature type="compositionally biased region" description="Low complexity" evidence="1">
    <location>
        <begin position="38"/>
        <end position="56"/>
    </location>
</feature>
<sequence length="192" mass="19849">MLWLFGQIWLWLLVAFALGALAGALLTWPARRRRDADAGSATDAPASTSEAATSAAVRSGPSVGGTATFAPLEPDAAVPGSAGHAAATSGSHASGRAAPAADVTGQQSHHANGPAHHRGHRRAPRTPDVEQARPSARDEAADNHVIGTLDETTGAGRTSGTLPSRRAWHTRNEWPDEADEWATEHGIPRSGG</sequence>
<feature type="region of interest" description="Disordered" evidence="1">
    <location>
        <begin position="37"/>
        <end position="192"/>
    </location>
</feature>
<feature type="compositionally biased region" description="Basic and acidic residues" evidence="1">
    <location>
        <begin position="182"/>
        <end position="192"/>
    </location>
</feature>
<reference evidence="3 4" key="1">
    <citation type="journal article" date="2019" name="Int. J. Syst. Evol. Microbiol.">
        <title>The Global Catalogue of Microorganisms (GCM) 10K type strain sequencing project: providing services to taxonomists for standard genome sequencing and annotation.</title>
        <authorList>
            <consortium name="The Broad Institute Genomics Platform"/>
            <consortium name="The Broad Institute Genome Sequencing Center for Infectious Disease"/>
            <person name="Wu L."/>
            <person name="Ma J."/>
        </authorList>
    </citation>
    <scope>NUCLEOTIDE SEQUENCE [LARGE SCALE GENOMIC DNA]</scope>
    <source>
        <strain evidence="3 4">JCM 13022</strain>
    </source>
</reference>
<protein>
    <submittedName>
        <fullName evidence="3">Uncharacterized protein</fullName>
    </submittedName>
</protein>
<dbReference type="Proteomes" id="UP001500467">
    <property type="component" value="Unassembled WGS sequence"/>
</dbReference>
<dbReference type="RefSeq" id="WP_253856772.1">
    <property type="nucleotide sequence ID" value="NZ_BAAALM010000005.1"/>
</dbReference>
<feature type="compositionally biased region" description="Basic residues" evidence="1">
    <location>
        <begin position="115"/>
        <end position="124"/>
    </location>
</feature>
<evidence type="ECO:0000256" key="1">
    <source>
        <dbReference type="SAM" id="MobiDB-lite"/>
    </source>
</evidence>
<feature type="transmembrane region" description="Helical" evidence="2">
    <location>
        <begin position="6"/>
        <end position="28"/>
    </location>
</feature>
<evidence type="ECO:0000256" key="2">
    <source>
        <dbReference type="SAM" id="Phobius"/>
    </source>
</evidence>
<name>A0ABN1V898_9PSEU</name>
<feature type="compositionally biased region" description="Low complexity" evidence="1">
    <location>
        <begin position="76"/>
        <end position="98"/>
    </location>
</feature>
<organism evidence="3 4">
    <name type="scientific">Prauserella alba</name>
    <dbReference type="NCBI Taxonomy" id="176898"/>
    <lineage>
        <taxon>Bacteria</taxon>
        <taxon>Bacillati</taxon>
        <taxon>Actinomycetota</taxon>
        <taxon>Actinomycetes</taxon>
        <taxon>Pseudonocardiales</taxon>
        <taxon>Pseudonocardiaceae</taxon>
        <taxon>Prauserella</taxon>
    </lineage>
</organism>
<keyword evidence="2" id="KW-0812">Transmembrane</keyword>